<dbReference type="InterPro" id="IPR003593">
    <property type="entry name" value="AAA+_ATPase"/>
</dbReference>
<feature type="domain" description="ABC transporter" evidence="8">
    <location>
        <begin position="349"/>
        <end position="559"/>
    </location>
</feature>
<dbReference type="Gene3D" id="1.20.1560.10">
    <property type="entry name" value="ABC transporter type 1, transmembrane domain"/>
    <property type="match status" value="1"/>
</dbReference>
<evidence type="ECO:0000256" key="7">
    <source>
        <dbReference type="SAM" id="Phobius"/>
    </source>
</evidence>
<evidence type="ECO:0000313" key="11">
    <source>
        <dbReference type="Proteomes" id="UP000786693"/>
    </source>
</evidence>
<dbReference type="SUPFAM" id="SSF52540">
    <property type="entry name" value="P-loop containing nucleoside triphosphate hydrolases"/>
    <property type="match status" value="1"/>
</dbReference>
<reference evidence="10 11" key="1">
    <citation type="submission" date="2021-05" db="EMBL/GenBank/DDBJ databases">
        <title>Bacteria Genome sequencing.</title>
        <authorList>
            <person name="Takabe Y."/>
            <person name="Nakajima Y."/>
            <person name="Suzuki S."/>
            <person name="Shiozaki T."/>
        </authorList>
    </citation>
    <scope>NUCLEOTIDE SEQUENCE [LARGE SCALE GENOMIC DNA]</scope>
    <source>
        <strain evidence="10 11">AI_62</strain>
    </source>
</reference>
<evidence type="ECO:0000259" key="9">
    <source>
        <dbReference type="PROSITE" id="PS50929"/>
    </source>
</evidence>
<protein>
    <submittedName>
        <fullName evidence="10">ABC transporter</fullName>
    </submittedName>
</protein>
<keyword evidence="2 7" id="KW-0812">Transmembrane</keyword>
<evidence type="ECO:0000256" key="6">
    <source>
        <dbReference type="ARBA" id="ARBA00023136"/>
    </source>
</evidence>
<proteinExistence type="predicted"/>
<accession>A0ABQ4NLX5</accession>
<dbReference type="InterPro" id="IPR017871">
    <property type="entry name" value="ABC_transporter-like_CS"/>
</dbReference>
<name>A0ABQ4NLX5_9RHOB</name>
<comment type="subcellular location">
    <subcellularLocation>
        <location evidence="1">Cell membrane</location>
        <topology evidence="1">Multi-pass membrane protein</topology>
    </subcellularLocation>
</comment>
<dbReference type="SMART" id="SM00382">
    <property type="entry name" value="AAA"/>
    <property type="match status" value="1"/>
</dbReference>
<keyword evidence="3" id="KW-0547">Nucleotide-binding</keyword>
<evidence type="ECO:0000256" key="5">
    <source>
        <dbReference type="ARBA" id="ARBA00022989"/>
    </source>
</evidence>
<dbReference type="EMBL" id="BPFH01000003">
    <property type="protein sequence ID" value="GIT95407.1"/>
    <property type="molecule type" value="Genomic_DNA"/>
</dbReference>
<comment type="caution">
    <text evidence="10">The sequence shown here is derived from an EMBL/GenBank/DDBJ whole genome shotgun (WGS) entry which is preliminary data.</text>
</comment>
<dbReference type="SUPFAM" id="SSF90123">
    <property type="entry name" value="ABC transporter transmembrane region"/>
    <property type="match status" value="1"/>
</dbReference>
<dbReference type="InterPro" id="IPR003439">
    <property type="entry name" value="ABC_transporter-like_ATP-bd"/>
</dbReference>
<dbReference type="InterPro" id="IPR011527">
    <property type="entry name" value="ABC1_TM_dom"/>
</dbReference>
<feature type="transmembrane region" description="Helical" evidence="7">
    <location>
        <begin position="37"/>
        <end position="59"/>
    </location>
</feature>
<dbReference type="Pfam" id="PF00005">
    <property type="entry name" value="ABC_tran"/>
    <property type="match status" value="1"/>
</dbReference>
<dbReference type="InterPro" id="IPR039421">
    <property type="entry name" value="Type_1_exporter"/>
</dbReference>
<dbReference type="Gene3D" id="3.40.50.300">
    <property type="entry name" value="P-loop containing nucleotide triphosphate hydrolases"/>
    <property type="match status" value="1"/>
</dbReference>
<evidence type="ECO:0000256" key="2">
    <source>
        <dbReference type="ARBA" id="ARBA00022692"/>
    </source>
</evidence>
<evidence type="ECO:0000256" key="4">
    <source>
        <dbReference type="ARBA" id="ARBA00022840"/>
    </source>
</evidence>
<dbReference type="Pfam" id="PF00664">
    <property type="entry name" value="ABC_membrane"/>
    <property type="match status" value="1"/>
</dbReference>
<dbReference type="PROSITE" id="PS50893">
    <property type="entry name" value="ABC_TRANSPORTER_2"/>
    <property type="match status" value="1"/>
</dbReference>
<dbReference type="RefSeq" id="WP_220748899.1">
    <property type="nucleotide sequence ID" value="NZ_BPFH01000003.1"/>
</dbReference>
<dbReference type="Proteomes" id="UP000786693">
    <property type="component" value="Unassembled WGS sequence"/>
</dbReference>
<evidence type="ECO:0000256" key="1">
    <source>
        <dbReference type="ARBA" id="ARBA00004651"/>
    </source>
</evidence>
<feature type="transmembrane region" description="Helical" evidence="7">
    <location>
        <begin position="173"/>
        <end position="191"/>
    </location>
</feature>
<keyword evidence="5 7" id="KW-1133">Transmembrane helix</keyword>
<dbReference type="InterPro" id="IPR036640">
    <property type="entry name" value="ABC1_TM_sf"/>
</dbReference>
<keyword evidence="6 7" id="KW-0472">Membrane</keyword>
<evidence type="ECO:0000313" key="10">
    <source>
        <dbReference type="EMBL" id="GIT95407.1"/>
    </source>
</evidence>
<sequence>MRATDSAAGRTGDVGGEIPFSWFGKTLWKFTPLYAELVFLAICLRLLGLVEPFIFQVIIDRILPFQREASLVVVIAVFAAVGLFQILFEVLSALLGTLTANRVTRELGARIFDHLFKLPFGFFRRWSVGETMARVGETDTIRAFLVGTTTGVFLDLIFVVLYIAVLLTLSPQLTLIVLAALPVQILIYLSFGPFLRRRLRRQFDASAAHQTQMVENISGIAAVKALSAERQMLDRLDRTLGETLDAGYRIALLNIWSDKLLFLVDRTITIAIIYFGAQMVFAGQMTLGELIAFHLLVGRVTGPIENFSGLWEAWQNIRVSRQRMGDVVNQPMEPFDALPSLPQGGDGVLRFDGVSFAHDANRPILTDLSMELAPGTLTLVVGPSGVGKSTFGRLAAGIEAPDAGRITLGGADISRHDPHDVRTRIAYVPQDPYLFTGTLRENLLIGREEATEADIRRALRITASLDMVDRLPQGLDTHIGERGGALSGGQRQRLAVARSLLGAPSVLILDEPTSALDATAQRRMAEELMALRQTAVVVVITHAPDLFPDADTVLDFGALP</sequence>
<evidence type="ECO:0000259" key="8">
    <source>
        <dbReference type="PROSITE" id="PS50893"/>
    </source>
</evidence>
<dbReference type="PANTHER" id="PTHR24221:SF647">
    <property type="entry name" value="BLL6336 PROTEIN"/>
    <property type="match status" value="1"/>
</dbReference>
<feature type="transmembrane region" description="Helical" evidence="7">
    <location>
        <begin position="144"/>
        <end position="167"/>
    </location>
</feature>
<evidence type="ECO:0000256" key="3">
    <source>
        <dbReference type="ARBA" id="ARBA00022741"/>
    </source>
</evidence>
<feature type="domain" description="ABC transmembrane type-1" evidence="9">
    <location>
        <begin position="37"/>
        <end position="316"/>
    </location>
</feature>
<feature type="transmembrane region" description="Helical" evidence="7">
    <location>
        <begin position="71"/>
        <end position="95"/>
    </location>
</feature>
<keyword evidence="4" id="KW-0067">ATP-binding</keyword>
<dbReference type="CDD" id="cd18782">
    <property type="entry name" value="ABC_6TM_PrtD_LapB_HlyB_like"/>
    <property type="match status" value="1"/>
</dbReference>
<keyword evidence="11" id="KW-1185">Reference proteome</keyword>
<dbReference type="PROSITE" id="PS00211">
    <property type="entry name" value="ABC_TRANSPORTER_1"/>
    <property type="match status" value="1"/>
</dbReference>
<dbReference type="PANTHER" id="PTHR24221">
    <property type="entry name" value="ATP-BINDING CASSETTE SUB-FAMILY B"/>
    <property type="match status" value="1"/>
</dbReference>
<organism evidence="10 11">
    <name type="scientific">Jannaschia pagri</name>
    <dbReference type="NCBI Taxonomy" id="2829797"/>
    <lineage>
        <taxon>Bacteria</taxon>
        <taxon>Pseudomonadati</taxon>
        <taxon>Pseudomonadota</taxon>
        <taxon>Alphaproteobacteria</taxon>
        <taxon>Rhodobacterales</taxon>
        <taxon>Roseobacteraceae</taxon>
        <taxon>Jannaschia</taxon>
    </lineage>
</organism>
<dbReference type="PROSITE" id="PS50929">
    <property type="entry name" value="ABC_TM1F"/>
    <property type="match status" value="1"/>
</dbReference>
<gene>
    <name evidence="10" type="ORF">JANAI62_20300</name>
</gene>
<dbReference type="InterPro" id="IPR027417">
    <property type="entry name" value="P-loop_NTPase"/>
</dbReference>